<dbReference type="Gene3D" id="3.30.460.10">
    <property type="entry name" value="Beta Polymerase, domain 2"/>
    <property type="match status" value="1"/>
</dbReference>
<dbReference type="GO" id="GO:0016779">
    <property type="term" value="F:nucleotidyltransferase activity"/>
    <property type="evidence" value="ECO:0007669"/>
    <property type="project" value="InterPro"/>
</dbReference>
<dbReference type="AlphaFoldDB" id="A0A2R7Y8G5"/>
<dbReference type="EMBL" id="NDWU01000004">
    <property type="protein sequence ID" value="PUA33823.1"/>
    <property type="molecule type" value="Genomic_DNA"/>
</dbReference>
<dbReference type="SUPFAM" id="SSF81301">
    <property type="entry name" value="Nucleotidyltransferase"/>
    <property type="match status" value="1"/>
</dbReference>
<name>A0A2R7Y8G5_9ARCH</name>
<evidence type="ECO:0000313" key="3">
    <source>
        <dbReference type="Proteomes" id="UP000244066"/>
    </source>
</evidence>
<proteinExistence type="predicted"/>
<dbReference type="InterPro" id="IPR043519">
    <property type="entry name" value="NT_sf"/>
</dbReference>
<protein>
    <recommendedName>
        <fullName evidence="1">Polymerase nucleotidyl transferase domain-containing protein</fullName>
    </recommendedName>
</protein>
<dbReference type="InterPro" id="IPR002934">
    <property type="entry name" value="Polymerase_NTP_transf_dom"/>
</dbReference>
<feature type="domain" description="Polymerase nucleotidyl transferase" evidence="1">
    <location>
        <begin position="19"/>
        <end position="71"/>
    </location>
</feature>
<dbReference type="PANTHER" id="PTHR37030:SF3">
    <property type="entry name" value="POLYMERASE NUCLEOTIDYL TRANSFERASE DOMAIN-CONTAINING PROTEIN"/>
    <property type="match status" value="1"/>
</dbReference>
<evidence type="ECO:0000259" key="1">
    <source>
        <dbReference type="Pfam" id="PF01909"/>
    </source>
</evidence>
<accession>A0A2R7Y8G5</accession>
<gene>
    <name evidence="2" type="ORF">B9J98_02485</name>
</gene>
<evidence type="ECO:0000313" key="2">
    <source>
        <dbReference type="EMBL" id="PUA33823.1"/>
    </source>
</evidence>
<dbReference type="PANTHER" id="PTHR37030">
    <property type="entry name" value="NUCLEOTIDYLTRANSFERASE"/>
    <property type="match status" value="1"/>
</dbReference>
<dbReference type="Pfam" id="PF01909">
    <property type="entry name" value="NTP_transf_2"/>
    <property type="match status" value="1"/>
</dbReference>
<dbReference type="Proteomes" id="UP000244066">
    <property type="component" value="Unassembled WGS sequence"/>
</dbReference>
<reference evidence="2 3" key="1">
    <citation type="submission" date="2017-04" db="EMBL/GenBank/DDBJ databases">
        <title>Draft Aigarchaeota genome from a New Zealand hot spring.</title>
        <authorList>
            <person name="Reysenbach A.-L."/>
            <person name="Donaho J.A."/>
            <person name="Gerhart J."/>
            <person name="Kelley J.F."/>
            <person name="Kouba K."/>
            <person name="Podar M."/>
            <person name="Stott M."/>
        </authorList>
    </citation>
    <scope>NUCLEOTIDE SEQUENCE [LARGE SCALE GENOMIC DNA]</scope>
    <source>
        <strain evidence="2">NZ13_MG1</strain>
    </source>
</reference>
<sequence length="114" mass="13549">MYWAKYRIRYLRAWREAVESIVKALRDLDVKAEVYVIGGAAENRLTVLSDVDVLICLKEPIKPEEVWNLRKKIVARAMDHHNLPWDYPIELHVYDLEGCREVLKRCRKYLTLHA</sequence>
<comment type="caution">
    <text evidence="2">The sequence shown here is derived from an EMBL/GenBank/DDBJ whole genome shotgun (WGS) entry which is preliminary data.</text>
</comment>
<organism evidence="2 3">
    <name type="scientific">Candidatus Terraquivivens tikiterensis</name>
    <dbReference type="NCBI Taxonomy" id="1980982"/>
    <lineage>
        <taxon>Archaea</taxon>
        <taxon>Nitrososphaerota</taxon>
        <taxon>Candidatus Wolframiiraptoraceae</taxon>
        <taxon>Candidatus Terraquivivens</taxon>
    </lineage>
</organism>